<dbReference type="SUPFAM" id="SSF159121">
    <property type="entry name" value="BC4932-like"/>
    <property type="match status" value="1"/>
</dbReference>
<dbReference type="OrthoDB" id="2357182at2"/>
<name>A0A377FRI8_9BACL</name>
<dbReference type="PANTHER" id="PTHR36433:SF2">
    <property type="entry name" value="YXEA FAMILY PROTEIN"/>
    <property type="match status" value="1"/>
</dbReference>
<dbReference type="Gene3D" id="2.40.50.480">
    <property type="match status" value="1"/>
</dbReference>
<sequence>MKRKRLLATTFLLSTLVGWLLIDMDRLFADTYYVRVPSMETAGRDGTDYVYTTIGYHEEKKKRSFTFTSESRLAEGDFLKLYVKDEGTVTTFEKIDERDVPPELKMKQARETGL</sequence>
<dbReference type="STRING" id="1397694.GCA_000702585_00958"/>
<dbReference type="Pfam" id="PF06486">
    <property type="entry name" value="DUF1093"/>
    <property type="match status" value="1"/>
</dbReference>
<evidence type="ECO:0000313" key="2">
    <source>
        <dbReference type="Proteomes" id="UP000254060"/>
    </source>
</evidence>
<dbReference type="PANTHER" id="PTHR36433">
    <property type="entry name" value="HYPOTHETICAL CYTOSOLIC PROTEIN"/>
    <property type="match status" value="1"/>
</dbReference>
<evidence type="ECO:0000313" key="1">
    <source>
        <dbReference type="EMBL" id="STO07096.1"/>
    </source>
</evidence>
<dbReference type="NCBIfam" id="TIGR01655">
    <property type="entry name" value="yxeA_fam"/>
    <property type="match status" value="1"/>
</dbReference>
<dbReference type="EMBL" id="UGGP01000001">
    <property type="protein sequence ID" value="STO07096.1"/>
    <property type="molecule type" value="Genomic_DNA"/>
</dbReference>
<protein>
    <submittedName>
        <fullName evidence="1">Uncharacterized protein conserved in bacteria</fullName>
    </submittedName>
</protein>
<gene>
    <name evidence="1" type="ORF">NCTC13163_00441</name>
</gene>
<dbReference type="InterPro" id="IPR036166">
    <property type="entry name" value="YxeA-like_sf"/>
</dbReference>
<dbReference type="Proteomes" id="UP000254060">
    <property type="component" value="Unassembled WGS sequence"/>
</dbReference>
<dbReference type="RefSeq" id="WP_160151225.1">
    <property type="nucleotide sequence ID" value="NZ_UGGP01000001.1"/>
</dbReference>
<accession>A0A377FRI8</accession>
<proteinExistence type="predicted"/>
<reference evidence="1 2" key="1">
    <citation type="submission" date="2018-06" db="EMBL/GenBank/DDBJ databases">
        <authorList>
            <consortium name="Pathogen Informatics"/>
            <person name="Doyle S."/>
        </authorList>
    </citation>
    <scope>NUCLEOTIDE SEQUENCE [LARGE SCALE GENOMIC DNA]</scope>
    <source>
        <strain evidence="1 2">NCTC13163</strain>
    </source>
</reference>
<organism evidence="1 2">
    <name type="scientific">Exiguobacterium aurantiacum</name>
    <dbReference type="NCBI Taxonomy" id="33987"/>
    <lineage>
        <taxon>Bacteria</taxon>
        <taxon>Bacillati</taxon>
        <taxon>Bacillota</taxon>
        <taxon>Bacilli</taxon>
        <taxon>Bacillales</taxon>
        <taxon>Bacillales Family XII. Incertae Sedis</taxon>
        <taxon>Exiguobacterium</taxon>
    </lineage>
</organism>
<dbReference type="InterPro" id="IPR006542">
    <property type="entry name" value="DUF1093"/>
</dbReference>
<dbReference type="AlphaFoldDB" id="A0A377FRI8"/>